<organism evidence="2 3">
    <name type="scientific">Candidatus Ornithobacterium hominis</name>
    <dbReference type="NCBI Taxonomy" id="2497989"/>
    <lineage>
        <taxon>Bacteria</taxon>
        <taxon>Pseudomonadati</taxon>
        <taxon>Bacteroidota</taxon>
        <taxon>Flavobacteriia</taxon>
        <taxon>Flavobacteriales</taxon>
        <taxon>Weeksellaceae</taxon>
        <taxon>Ornithobacterium</taxon>
    </lineage>
</organism>
<name>A0A383TXC3_9FLAO</name>
<dbReference type="SUPFAM" id="SSF56209">
    <property type="entry name" value="Nitrile hydratase alpha chain"/>
    <property type="match status" value="1"/>
</dbReference>
<keyword evidence="1" id="KW-0472">Membrane</keyword>
<dbReference type="AlphaFoldDB" id="A0A383TXC3"/>
<dbReference type="OrthoDB" id="1275056at2"/>
<keyword evidence="1" id="KW-1133">Transmembrane helix</keyword>
<gene>
    <name evidence="2" type="ORF">SAMEA104719789_00693</name>
</gene>
<dbReference type="Gene3D" id="3.90.330.10">
    <property type="entry name" value="Nitrile hydratase alpha /Thiocyanate hydrolase gamma"/>
    <property type="match status" value="1"/>
</dbReference>
<keyword evidence="1" id="KW-0812">Transmembrane</keyword>
<keyword evidence="3" id="KW-1185">Reference proteome</keyword>
<feature type="transmembrane region" description="Helical" evidence="1">
    <location>
        <begin position="87"/>
        <end position="111"/>
    </location>
</feature>
<dbReference type="InterPro" id="IPR036648">
    <property type="entry name" value="CN_Hdrase_a/SCN_Hdrase_g_sf"/>
</dbReference>
<proteinExistence type="predicted"/>
<evidence type="ECO:0000313" key="3">
    <source>
        <dbReference type="Proteomes" id="UP000262142"/>
    </source>
</evidence>
<dbReference type="Proteomes" id="UP000262142">
    <property type="component" value="Unassembled WGS sequence"/>
</dbReference>
<accession>A0A383TXC3</accession>
<dbReference type="GO" id="GO:0003824">
    <property type="term" value="F:catalytic activity"/>
    <property type="evidence" value="ECO:0007669"/>
    <property type="project" value="InterPro"/>
</dbReference>
<dbReference type="GO" id="GO:0046914">
    <property type="term" value="F:transition metal ion binding"/>
    <property type="evidence" value="ECO:0007669"/>
    <property type="project" value="InterPro"/>
</dbReference>
<evidence type="ECO:0000256" key="1">
    <source>
        <dbReference type="SAM" id="Phobius"/>
    </source>
</evidence>
<sequence>MENNNVYYSIVNKAILDQDFKKSILDDPSKALLDTFNLKIREGHKVVAEDQGSKDIIYINIPRVVDFDSMELTEEELELVACGATPAIIAASAWSCAAIGAAAGALLAVAIDKILKFPS</sequence>
<reference evidence="2 3" key="1">
    <citation type="submission" date="2018-09" db="EMBL/GenBank/DDBJ databases">
        <authorList>
            <consortium name="Pathogen Informatics"/>
        </authorList>
    </citation>
    <scope>NUCLEOTIDE SEQUENCE [LARGE SCALE GENOMIC DNA]</scope>
    <source>
        <strain evidence="2 3">OH-22767</strain>
    </source>
</reference>
<evidence type="ECO:0000313" key="2">
    <source>
        <dbReference type="EMBL" id="SZD72254.1"/>
    </source>
</evidence>
<dbReference type="RefSeq" id="WP_119059119.1">
    <property type="nucleotide sequence ID" value="NZ_UNSC01000003.1"/>
</dbReference>
<protein>
    <submittedName>
        <fullName evidence="2">NHLP leader peptide domain</fullName>
    </submittedName>
</protein>
<dbReference type="EMBL" id="UNSC01000003">
    <property type="protein sequence ID" value="SZD72254.1"/>
    <property type="molecule type" value="Genomic_DNA"/>
</dbReference>